<evidence type="ECO:0000256" key="1">
    <source>
        <dbReference type="SAM" id="MobiDB-lite"/>
    </source>
</evidence>
<proteinExistence type="predicted"/>
<name>A0A5N6YAI3_9EURO</name>
<dbReference type="EMBL" id="ML737134">
    <property type="protein sequence ID" value="KAE8342501.1"/>
    <property type="molecule type" value="Genomic_DNA"/>
</dbReference>
<feature type="chain" id="PRO_5024823890" evidence="2">
    <location>
        <begin position="22"/>
        <end position="188"/>
    </location>
</feature>
<dbReference type="AlphaFoldDB" id="A0A5N6YAI3"/>
<keyword evidence="2" id="KW-0732">Signal</keyword>
<evidence type="ECO:0000313" key="3">
    <source>
        <dbReference type="EMBL" id="KAE8342501.1"/>
    </source>
</evidence>
<feature type="region of interest" description="Disordered" evidence="1">
    <location>
        <begin position="131"/>
        <end position="170"/>
    </location>
</feature>
<reference evidence="3" key="1">
    <citation type="submission" date="2019-04" db="EMBL/GenBank/DDBJ databases">
        <title>Friends and foes A comparative genomics study of 23 Aspergillus species from section Flavi.</title>
        <authorList>
            <consortium name="DOE Joint Genome Institute"/>
            <person name="Kjaerbolling I."/>
            <person name="Vesth T."/>
            <person name="Frisvad J.C."/>
            <person name="Nybo J.L."/>
            <person name="Theobald S."/>
            <person name="Kildgaard S."/>
            <person name="Isbrandt T."/>
            <person name="Kuo A."/>
            <person name="Sato A."/>
            <person name="Lyhne E.K."/>
            <person name="Kogle M.E."/>
            <person name="Wiebenga A."/>
            <person name="Kun R.S."/>
            <person name="Lubbers R.J."/>
            <person name="Makela M.R."/>
            <person name="Barry K."/>
            <person name="Chovatia M."/>
            <person name="Clum A."/>
            <person name="Daum C."/>
            <person name="Haridas S."/>
            <person name="He G."/>
            <person name="LaButti K."/>
            <person name="Lipzen A."/>
            <person name="Mondo S."/>
            <person name="Riley R."/>
            <person name="Salamov A."/>
            <person name="Simmons B.A."/>
            <person name="Magnuson J.K."/>
            <person name="Henrissat B."/>
            <person name="Mortensen U.H."/>
            <person name="Larsen T.O."/>
            <person name="Devries R.P."/>
            <person name="Grigoriev I.V."/>
            <person name="Machida M."/>
            <person name="Baker S.E."/>
            <person name="Andersen M.R."/>
        </authorList>
    </citation>
    <scope>NUCLEOTIDE SEQUENCE</scope>
    <source>
        <strain evidence="3">CBS 117612</strain>
    </source>
</reference>
<dbReference type="Proteomes" id="UP000325558">
    <property type="component" value="Unassembled WGS sequence"/>
</dbReference>
<gene>
    <name evidence="3" type="ORF">BDV24DRAFT_162392</name>
</gene>
<dbReference type="OrthoDB" id="3660917at2759"/>
<feature type="signal peptide" evidence="2">
    <location>
        <begin position="1"/>
        <end position="21"/>
    </location>
</feature>
<protein>
    <submittedName>
        <fullName evidence="3">Uncharacterized protein</fullName>
    </submittedName>
</protein>
<sequence length="188" mass="20326">MRLFITRIFAALAAAAATGAAAPTEEPAWRDLLHSFQSAPIDFFHLGDDGVLQHFNESGTVLNYTTLSPQQISQALYTSSLNNVEEEEYLSQVFRNVDDRNVKGSALMNPPAADRQSSILCNLAVSHSGCGTGPPHTHRLGQGDDWLNNDAENPPELPEGGDTPAPDPFLNVLWHSADNDMQASSKLA</sequence>
<accession>A0A5N6YAI3</accession>
<evidence type="ECO:0000256" key="2">
    <source>
        <dbReference type="SAM" id="SignalP"/>
    </source>
</evidence>
<organism evidence="3">
    <name type="scientific">Aspergillus arachidicola</name>
    <dbReference type="NCBI Taxonomy" id="656916"/>
    <lineage>
        <taxon>Eukaryota</taxon>
        <taxon>Fungi</taxon>
        <taxon>Dikarya</taxon>
        <taxon>Ascomycota</taxon>
        <taxon>Pezizomycotina</taxon>
        <taxon>Eurotiomycetes</taxon>
        <taxon>Eurotiomycetidae</taxon>
        <taxon>Eurotiales</taxon>
        <taxon>Aspergillaceae</taxon>
        <taxon>Aspergillus</taxon>
        <taxon>Aspergillus subgen. Circumdati</taxon>
    </lineage>
</organism>